<dbReference type="Pfam" id="PF08892">
    <property type="entry name" value="YqcI_YcgG"/>
    <property type="match status" value="1"/>
</dbReference>
<evidence type="ECO:0000313" key="1">
    <source>
        <dbReference type="EMBL" id="MBJ7601711.1"/>
    </source>
</evidence>
<dbReference type="InterPro" id="IPR014988">
    <property type="entry name" value="Uncharacterised_YqcI/YcgG"/>
</dbReference>
<dbReference type="AlphaFoldDB" id="A0A934KE76"/>
<reference evidence="1 2" key="1">
    <citation type="submission" date="2020-10" db="EMBL/GenBank/DDBJ databases">
        <title>Ca. Dormibacterota MAGs.</title>
        <authorList>
            <person name="Montgomery K."/>
        </authorList>
    </citation>
    <scope>NUCLEOTIDE SEQUENCE [LARGE SCALE GENOMIC DNA]</scope>
    <source>
        <strain evidence="1">SC8811_S16_3</strain>
    </source>
</reference>
<name>A0A934KE76_9BACT</name>
<dbReference type="Proteomes" id="UP000620075">
    <property type="component" value="Unassembled WGS sequence"/>
</dbReference>
<dbReference type="EMBL" id="JAEKNQ010000006">
    <property type="protein sequence ID" value="MBJ7601711.1"/>
    <property type="molecule type" value="Genomic_DNA"/>
</dbReference>
<sequence length="235" mass="26216">MIVEESPGGLLDAAPEADSLAALAQFLEAPTFSCLGAKSALHQGGLQARRYGELGSRATTRRLAGDLNRFAAEHRRRARDFASYIGCFSGPGDLDEIHFEARLWQQLADLHRLDSEQSDWDAGVDRDPQNSRFGFSFGGQAFFVVGLHPQASRLARRFDWPALAFNPHDQFARLRAEGRFSRLRDAIRRREVELQGSLNPNLADFGLAPESRQYSGRQVPPGWRCPVSFTEEQGD</sequence>
<dbReference type="PANTHER" id="PTHR40045">
    <property type="entry name" value="YCGG FAMILY PROTEIN"/>
    <property type="match status" value="1"/>
</dbReference>
<dbReference type="RefSeq" id="WP_338176069.1">
    <property type="nucleotide sequence ID" value="NZ_JAEKNQ010000006.1"/>
</dbReference>
<comment type="caution">
    <text evidence="1">The sequence shown here is derived from an EMBL/GenBank/DDBJ whole genome shotgun (WGS) entry which is preliminary data.</text>
</comment>
<dbReference type="PANTHER" id="PTHR40045:SF1">
    <property type="entry name" value="YQCI_YCGG FAMILY PROTEIN"/>
    <property type="match status" value="1"/>
</dbReference>
<organism evidence="1 2">
    <name type="scientific">Candidatus Dormiibacter inghamiae</name>
    <dbReference type="NCBI Taxonomy" id="3127013"/>
    <lineage>
        <taxon>Bacteria</taxon>
        <taxon>Bacillati</taxon>
        <taxon>Candidatus Dormiibacterota</taxon>
        <taxon>Candidatus Dormibacteria</taxon>
        <taxon>Candidatus Dormibacterales</taxon>
        <taxon>Candidatus Dormibacteraceae</taxon>
        <taxon>Candidatus Dormiibacter</taxon>
    </lineage>
</organism>
<protein>
    <submittedName>
        <fullName evidence="1">YqcI/YcgG family protein</fullName>
    </submittedName>
</protein>
<gene>
    <name evidence="1" type="ORF">JF888_00710</name>
</gene>
<dbReference type="NCBIfam" id="NF041366">
    <property type="entry name" value="GntA_guanitoxin"/>
    <property type="match status" value="1"/>
</dbReference>
<evidence type="ECO:0000313" key="2">
    <source>
        <dbReference type="Proteomes" id="UP000620075"/>
    </source>
</evidence>
<accession>A0A934KE76</accession>
<proteinExistence type="predicted"/>